<keyword evidence="2 3" id="KW-0732">Signal</keyword>
<dbReference type="SMART" id="SM00079">
    <property type="entry name" value="PBPe"/>
    <property type="match status" value="1"/>
</dbReference>
<dbReference type="Gene3D" id="3.40.190.10">
    <property type="entry name" value="Periplasmic binding protein-like II"/>
    <property type="match status" value="2"/>
</dbReference>
<dbReference type="Pfam" id="PF00497">
    <property type="entry name" value="SBP_bac_3"/>
    <property type="match status" value="1"/>
</dbReference>
<dbReference type="InterPro" id="IPR001638">
    <property type="entry name" value="Solute-binding_3/MltF_N"/>
</dbReference>
<feature type="signal peptide" evidence="3">
    <location>
        <begin position="1"/>
        <end position="21"/>
    </location>
</feature>
<evidence type="ECO:0000259" key="4">
    <source>
        <dbReference type="SMART" id="SM00062"/>
    </source>
</evidence>
<organism evidence="6 7">
    <name type="scientific">Legionella nautarum</name>
    <dbReference type="NCBI Taxonomy" id="45070"/>
    <lineage>
        <taxon>Bacteria</taxon>
        <taxon>Pseudomonadati</taxon>
        <taxon>Pseudomonadota</taxon>
        <taxon>Gammaproteobacteria</taxon>
        <taxon>Legionellales</taxon>
        <taxon>Legionellaceae</taxon>
        <taxon>Legionella</taxon>
    </lineage>
</organism>
<dbReference type="EMBL" id="LNYO01000021">
    <property type="protein sequence ID" value="KTD33785.1"/>
    <property type="molecule type" value="Genomic_DNA"/>
</dbReference>
<evidence type="ECO:0000259" key="5">
    <source>
        <dbReference type="SMART" id="SM00079"/>
    </source>
</evidence>
<evidence type="ECO:0000256" key="1">
    <source>
        <dbReference type="ARBA" id="ARBA00010333"/>
    </source>
</evidence>
<dbReference type="InterPro" id="IPR001320">
    <property type="entry name" value="Iontro_rcpt_C"/>
</dbReference>
<evidence type="ECO:0000313" key="7">
    <source>
        <dbReference type="Proteomes" id="UP000054725"/>
    </source>
</evidence>
<dbReference type="Proteomes" id="UP000054725">
    <property type="component" value="Unassembled WGS sequence"/>
</dbReference>
<dbReference type="AlphaFoldDB" id="A0A0W0WN79"/>
<dbReference type="PATRIC" id="fig|45070.6.peg.2191"/>
<dbReference type="PANTHER" id="PTHR35936">
    <property type="entry name" value="MEMBRANE-BOUND LYTIC MUREIN TRANSGLYCOSYLASE F"/>
    <property type="match status" value="1"/>
</dbReference>
<protein>
    <submittedName>
        <fullName evidence="6">Putative amino acid ABC transporter, periplasmic binding protein</fullName>
    </submittedName>
</protein>
<feature type="chain" id="PRO_5006915606" evidence="3">
    <location>
        <begin position="22"/>
        <end position="256"/>
    </location>
</feature>
<reference evidence="6 7" key="1">
    <citation type="submission" date="2015-11" db="EMBL/GenBank/DDBJ databases">
        <title>Genomic analysis of 38 Legionella species identifies large and diverse effector repertoires.</title>
        <authorList>
            <person name="Burstein D."/>
            <person name="Amaro F."/>
            <person name="Zusman T."/>
            <person name="Lifshitz Z."/>
            <person name="Cohen O."/>
            <person name="Gilbert J.A."/>
            <person name="Pupko T."/>
            <person name="Shuman H.A."/>
            <person name="Segal G."/>
        </authorList>
    </citation>
    <scope>NUCLEOTIDE SEQUENCE [LARGE SCALE GENOMIC DNA]</scope>
    <source>
        <strain evidence="6 7">ATCC 49506</strain>
    </source>
</reference>
<evidence type="ECO:0000256" key="2">
    <source>
        <dbReference type="ARBA" id="ARBA00022729"/>
    </source>
</evidence>
<name>A0A0W0WN79_9GAMM</name>
<feature type="domain" description="Solute-binding protein family 3/N-terminal" evidence="4">
    <location>
        <begin position="23"/>
        <end position="245"/>
    </location>
</feature>
<proteinExistence type="inferred from homology"/>
<evidence type="ECO:0000256" key="3">
    <source>
        <dbReference type="SAM" id="SignalP"/>
    </source>
</evidence>
<comment type="caution">
    <text evidence="6">The sequence shown here is derived from an EMBL/GenBank/DDBJ whole genome shotgun (WGS) entry which is preliminary data.</text>
</comment>
<accession>A0A0W0WN79</accession>
<feature type="domain" description="Ionotropic glutamate receptor C-terminal" evidence="5">
    <location>
        <begin position="23"/>
        <end position="244"/>
    </location>
</feature>
<comment type="similarity">
    <text evidence="1">Belongs to the bacterial solute-binding protein 3 family.</text>
</comment>
<dbReference type="PANTHER" id="PTHR35936:SF37">
    <property type="entry name" value="AMINO ACID ABC TRANSPORTER SUBSTRATE-BINDING PROTEIN"/>
    <property type="match status" value="1"/>
</dbReference>
<dbReference type="SUPFAM" id="SSF53850">
    <property type="entry name" value="Periplasmic binding protein-like II"/>
    <property type="match status" value="1"/>
</dbReference>
<sequence length="256" mass="28599">MRIYRFALFLLCILMSVQAQARILKVGVSFYDPPFVILGANNQVYGFDISLMEHVCKTMGYECQFNPMPFNELLDSVELNKIDFAISSIIITPERTARVNFSVPYLVSKTRFLAVKQPDEKPFTLQSLANKKIGLADKAFAEQLRLLGLGDSQFVAFTRDDALIQALNDGKVDVGLIDNPSAIYWQEHSSGVLEARGKPMVYGLGLGIAVSPADQNLLPALNMAILEYQNSDDFINDYHKYLSHLSHAKENNVDSP</sequence>
<dbReference type="GO" id="GO:0016020">
    <property type="term" value="C:membrane"/>
    <property type="evidence" value="ECO:0007669"/>
    <property type="project" value="InterPro"/>
</dbReference>
<dbReference type="STRING" id="45070.Lnau_2077"/>
<evidence type="ECO:0000313" key="6">
    <source>
        <dbReference type="EMBL" id="KTD33785.1"/>
    </source>
</evidence>
<dbReference type="RefSeq" id="WP_058505092.1">
    <property type="nucleotide sequence ID" value="NZ_CAAAIF010000012.1"/>
</dbReference>
<dbReference type="SMART" id="SM00062">
    <property type="entry name" value="PBPb"/>
    <property type="match status" value="1"/>
</dbReference>
<dbReference type="OrthoDB" id="9768183at2"/>
<keyword evidence="7" id="KW-1185">Reference proteome</keyword>
<dbReference type="GO" id="GO:0015276">
    <property type="term" value="F:ligand-gated monoatomic ion channel activity"/>
    <property type="evidence" value="ECO:0007669"/>
    <property type="project" value="InterPro"/>
</dbReference>
<gene>
    <name evidence="6" type="ORF">Lnau_2077</name>
</gene>